<gene>
    <name evidence="2" type="ORF">CBRE1094_LOCUS9315</name>
</gene>
<proteinExistence type="predicted"/>
<name>A0A7S2CIX3_9EUKA</name>
<dbReference type="EMBL" id="HBGU01017189">
    <property type="protein sequence ID" value="CAD9427310.1"/>
    <property type="molecule type" value="Transcribed_RNA"/>
</dbReference>
<dbReference type="AlphaFoldDB" id="A0A7S2CIX3"/>
<feature type="compositionally biased region" description="Polar residues" evidence="1">
    <location>
        <begin position="12"/>
        <end position="27"/>
    </location>
</feature>
<protein>
    <submittedName>
        <fullName evidence="2">Uncharacterized protein</fullName>
    </submittedName>
</protein>
<reference evidence="2" key="1">
    <citation type="submission" date="2021-01" db="EMBL/GenBank/DDBJ databases">
        <authorList>
            <person name="Corre E."/>
            <person name="Pelletier E."/>
            <person name="Niang G."/>
            <person name="Scheremetjew M."/>
            <person name="Finn R."/>
            <person name="Kale V."/>
            <person name="Holt S."/>
            <person name="Cochrane G."/>
            <person name="Meng A."/>
            <person name="Brown T."/>
            <person name="Cohen L."/>
        </authorList>
    </citation>
    <scope>NUCLEOTIDE SEQUENCE</scope>
    <source>
        <strain evidence="2">UTEX LB 985</strain>
    </source>
</reference>
<organism evidence="2">
    <name type="scientific">Haptolina brevifila</name>
    <dbReference type="NCBI Taxonomy" id="156173"/>
    <lineage>
        <taxon>Eukaryota</taxon>
        <taxon>Haptista</taxon>
        <taxon>Haptophyta</taxon>
        <taxon>Prymnesiophyceae</taxon>
        <taxon>Prymnesiales</taxon>
        <taxon>Prymnesiaceae</taxon>
        <taxon>Haptolina</taxon>
    </lineage>
</organism>
<accession>A0A7S2CIX3</accession>
<feature type="region of interest" description="Disordered" evidence="1">
    <location>
        <begin position="1"/>
        <end position="51"/>
    </location>
</feature>
<sequence>MTTAVPVPLVTLPSTAQQSPRAGSTRTSKPKGGLSRMRHNAQLSERGKNRTQAITAAEAAAEEAAAVAAAAQRKEEALEAFTNRTRAVTFLPASMDAMIELPADGKEMEETWTHKRAAPVVTRLDDEDEVETTAQPLDQYQEKLLASLLVR</sequence>
<evidence type="ECO:0000256" key="1">
    <source>
        <dbReference type="SAM" id="MobiDB-lite"/>
    </source>
</evidence>
<evidence type="ECO:0000313" key="2">
    <source>
        <dbReference type="EMBL" id="CAD9427310.1"/>
    </source>
</evidence>